<dbReference type="PANTHER" id="PTHR13056:SF0">
    <property type="entry name" value="VACUOLAR FUSION PROTEIN CCZ1 HOMOLOG-RELATED"/>
    <property type="match status" value="1"/>
</dbReference>
<protein>
    <recommendedName>
        <fullName evidence="3">CCZ1/INTU/HSP4 first Longin domain-containing protein</fullName>
    </recommendedName>
</protein>
<evidence type="ECO:0000256" key="1">
    <source>
        <dbReference type="ARBA" id="ARBA00005352"/>
    </source>
</evidence>
<organism evidence="4 5">
    <name type="scientific">Neolentinus lepideus HHB14362 ss-1</name>
    <dbReference type="NCBI Taxonomy" id="1314782"/>
    <lineage>
        <taxon>Eukaryota</taxon>
        <taxon>Fungi</taxon>
        <taxon>Dikarya</taxon>
        <taxon>Basidiomycota</taxon>
        <taxon>Agaricomycotina</taxon>
        <taxon>Agaricomycetes</taxon>
        <taxon>Gloeophyllales</taxon>
        <taxon>Gloeophyllaceae</taxon>
        <taxon>Neolentinus</taxon>
    </lineage>
</organism>
<feature type="compositionally biased region" description="Basic and acidic residues" evidence="2">
    <location>
        <begin position="118"/>
        <end position="135"/>
    </location>
</feature>
<dbReference type="EMBL" id="KV425689">
    <property type="protein sequence ID" value="KZT18329.1"/>
    <property type="molecule type" value="Genomic_DNA"/>
</dbReference>
<dbReference type="AlphaFoldDB" id="A0A165MH70"/>
<feature type="region of interest" description="Disordered" evidence="2">
    <location>
        <begin position="287"/>
        <end position="310"/>
    </location>
</feature>
<evidence type="ECO:0000313" key="4">
    <source>
        <dbReference type="EMBL" id="KZT18329.1"/>
    </source>
</evidence>
<evidence type="ECO:0000256" key="2">
    <source>
        <dbReference type="SAM" id="MobiDB-lite"/>
    </source>
</evidence>
<accession>A0A165MH70</accession>
<name>A0A165MH70_9AGAM</name>
<gene>
    <name evidence="4" type="ORF">NEOLEDRAFT_1159477</name>
</gene>
<feature type="compositionally biased region" description="Polar residues" evidence="2">
    <location>
        <begin position="408"/>
        <end position="420"/>
    </location>
</feature>
<feature type="compositionally biased region" description="Polar residues" evidence="2">
    <location>
        <begin position="492"/>
        <end position="522"/>
    </location>
</feature>
<dbReference type="InterPro" id="IPR043987">
    <property type="entry name" value="CCZ1/INTU/HSP4_longin_1"/>
</dbReference>
<proteinExistence type="inferred from homology"/>
<feature type="compositionally biased region" description="Polar residues" evidence="2">
    <location>
        <begin position="365"/>
        <end position="392"/>
    </location>
</feature>
<evidence type="ECO:0000259" key="3">
    <source>
        <dbReference type="Pfam" id="PF19031"/>
    </source>
</evidence>
<keyword evidence="5" id="KW-1185">Reference proteome</keyword>
<feature type="domain" description="CCZ1/INTU/HSP4 first Longin" evidence="3">
    <location>
        <begin position="24"/>
        <end position="166"/>
    </location>
</feature>
<dbReference type="InterPro" id="IPR013176">
    <property type="entry name" value="Ccz1"/>
</dbReference>
<comment type="similarity">
    <text evidence="1">Belongs to the CCZ1 family.</text>
</comment>
<evidence type="ECO:0000313" key="5">
    <source>
        <dbReference type="Proteomes" id="UP000076761"/>
    </source>
</evidence>
<dbReference type="InParanoid" id="A0A165MH70"/>
<sequence>MSRLPPGLLYLTIYNPTLRPPPTSDRHDEDAEEQAHILFYTARERAVSRDRILRQVGLAKALVNFADMFSEGVCDNVHSQTRRMVMVSPEPDYWIHACFELARTRKVPRSPSSKAKPKAKEREQDQSKGKGKETEPSYDYDDSSLHDLALRGHLLRGYELFKVKHGSFTSILDTLGQQALESYLERFFTVWAWKWDIDDDSEFSDHLGVSLHPLCKTIIPFLDTLISDTAYPLTPFLLSPPHFVPSTHFTSSDLPSTLARHLLSVVSQPRRPPTSRRSSKQALQTLNNIASSSKPPLPTAPLDPLANDPIITKHGTIKTSQGHQRPGSISGFLAMPNVNMSGMDVRKWSWPGYLSFGKGQARKSAGTSQGTSKLSENVVSQEKDVANNQSADTLDDNAAKTENGDGNGENQSTTSESRPLSDSKPIIEVTEPPISPRDTAIIPVKDSPVENPQPRLALPLATDTLGSTAPTLEVDETTVPMPAQGAERLAPSLSTSTAGSETASLAPSTVSVDPTPGSSQLDLSDPPPTFSVTSVYIADNDDPVATKRRRLLYLTKHHLTLALLSEDENALEEADLQVLAERSVAVLQDIRQVIKNDEEQMRAGEEDQLPSVAKILQPKNRHVISQCPWTVTSEGFKSTSEHLYDGHQLLQRDPGIVEIFSRGQQPQHWHISKRGLGIDKDGNSVDGSVFMEVLRKEESLIDVDDDLAGVVRRFVNG</sequence>
<dbReference type="Pfam" id="PF19031">
    <property type="entry name" value="Intu_longin_1"/>
    <property type="match status" value="1"/>
</dbReference>
<dbReference type="PANTHER" id="PTHR13056">
    <property type="entry name" value="VACUOLAR FUSION PROTEIN CCZ1 HOMOLOG-RELATED"/>
    <property type="match status" value="1"/>
</dbReference>
<reference evidence="4 5" key="1">
    <citation type="journal article" date="2016" name="Mol. Biol. Evol.">
        <title>Comparative Genomics of Early-Diverging Mushroom-Forming Fungi Provides Insights into the Origins of Lignocellulose Decay Capabilities.</title>
        <authorList>
            <person name="Nagy L.G."/>
            <person name="Riley R."/>
            <person name="Tritt A."/>
            <person name="Adam C."/>
            <person name="Daum C."/>
            <person name="Floudas D."/>
            <person name="Sun H."/>
            <person name="Yadav J.S."/>
            <person name="Pangilinan J."/>
            <person name="Larsson K.H."/>
            <person name="Matsuura K."/>
            <person name="Barry K."/>
            <person name="Labutti K."/>
            <person name="Kuo R."/>
            <person name="Ohm R.A."/>
            <person name="Bhattacharya S.S."/>
            <person name="Shirouzu T."/>
            <person name="Yoshinaga Y."/>
            <person name="Martin F.M."/>
            <person name="Grigoriev I.V."/>
            <person name="Hibbett D.S."/>
        </authorList>
    </citation>
    <scope>NUCLEOTIDE SEQUENCE [LARGE SCALE GENOMIC DNA]</scope>
    <source>
        <strain evidence="4 5">HHB14362 ss-1</strain>
    </source>
</reference>
<feature type="region of interest" description="Disordered" evidence="2">
    <location>
        <begin position="108"/>
        <end position="140"/>
    </location>
</feature>
<dbReference type="GO" id="GO:0016192">
    <property type="term" value="P:vesicle-mediated transport"/>
    <property type="evidence" value="ECO:0007669"/>
    <property type="project" value="InterPro"/>
</dbReference>
<dbReference type="Proteomes" id="UP000076761">
    <property type="component" value="Unassembled WGS sequence"/>
</dbReference>
<dbReference type="STRING" id="1314782.A0A165MH70"/>
<dbReference type="OrthoDB" id="240546at2759"/>
<feature type="region of interest" description="Disordered" evidence="2">
    <location>
        <begin position="358"/>
        <end position="455"/>
    </location>
</feature>
<dbReference type="GO" id="GO:0035658">
    <property type="term" value="C:Mon1-Ccz1 complex"/>
    <property type="evidence" value="ECO:0007669"/>
    <property type="project" value="InterPro"/>
</dbReference>
<feature type="region of interest" description="Disordered" evidence="2">
    <location>
        <begin position="487"/>
        <end position="527"/>
    </location>
</feature>